<dbReference type="GO" id="GO:0005789">
    <property type="term" value="C:endoplasmic reticulum membrane"/>
    <property type="evidence" value="ECO:0007669"/>
    <property type="project" value="TreeGrafter"/>
</dbReference>
<dbReference type="GO" id="GO:0034626">
    <property type="term" value="P:fatty acid elongation, polyunsaturated fatty acid"/>
    <property type="evidence" value="ECO:0007669"/>
    <property type="project" value="TreeGrafter"/>
</dbReference>
<dbReference type="OrthoDB" id="10259681at2759"/>
<keyword evidence="3 10" id="KW-0808">Transferase</keyword>
<organism evidence="11 12">
    <name type="scientific">Hyalella azteca</name>
    <name type="common">Amphipod</name>
    <dbReference type="NCBI Taxonomy" id="294128"/>
    <lineage>
        <taxon>Eukaryota</taxon>
        <taxon>Metazoa</taxon>
        <taxon>Ecdysozoa</taxon>
        <taxon>Arthropoda</taxon>
        <taxon>Crustacea</taxon>
        <taxon>Multicrustacea</taxon>
        <taxon>Malacostraca</taxon>
        <taxon>Eumalacostraca</taxon>
        <taxon>Peracarida</taxon>
        <taxon>Amphipoda</taxon>
        <taxon>Senticaudata</taxon>
        <taxon>Talitrida</taxon>
        <taxon>Talitroidea</taxon>
        <taxon>Hyalellidae</taxon>
        <taxon>Hyalella</taxon>
    </lineage>
</organism>
<dbReference type="EC" id="2.3.1.199" evidence="10"/>
<dbReference type="GO" id="GO:0030148">
    <property type="term" value="P:sphingolipid biosynthetic process"/>
    <property type="evidence" value="ECO:0007669"/>
    <property type="project" value="TreeGrafter"/>
</dbReference>
<evidence type="ECO:0000256" key="9">
    <source>
        <dbReference type="ARBA" id="ARBA00023160"/>
    </source>
</evidence>
<dbReference type="GeneID" id="108667975"/>
<feature type="transmembrane region" description="Helical" evidence="10">
    <location>
        <begin position="39"/>
        <end position="57"/>
    </location>
</feature>
<keyword evidence="4 10" id="KW-0812">Transmembrane</keyword>
<dbReference type="InterPro" id="IPR030457">
    <property type="entry name" value="ELO_CS"/>
</dbReference>
<feature type="transmembrane region" description="Helical" evidence="10">
    <location>
        <begin position="145"/>
        <end position="164"/>
    </location>
</feature>
<keyword evidence="11" id="KW-1185">Reference proteome</keyword>
<feature type="transmembrane region" description="Helical" evidence="10">
    <location>
        <begin position="245"/>
        <end position="263"/>
    </location>
</feature>
<keyword evidence="5 10" id="KW-0276">Fatty acid metabolism</keyword>
<feature type="transmembrane region" description="Helical" evidence="10">
    <location>
        <begin position="69"/>
        <end position="88"/>
    </location>
</feature>
<keyword evidence="7 10" id="KW-0443">Lipid metabolism</keyword>
<dbReference type="GO" id="GO:0042761">
    <property type="term" value="P:very long-chain fatty acid biosynthetic process"/>
    <property type="evidence" value="ECO:0007669"/>
    <property type="project" value="TreeGrafter"/>
</dbReference>
<dbReference type="PROSITE" id="PS01188">
    <property type="entry name" value="ELO"/>
    <property type="match status" value="1"/>
</dbReference>
<sequence length="295" mass="34810">MAAIDTSITMPNYSYVFKFEADFDTPAQREWMRENWQMCFYYVGSYMLIIYGTKIYMSSRPRFELTTPLFIWNVFLATFSVWGASRTLPELLYVFKNHGFHYSVCIPGPSFLDNRVGGFWNWMFTLSKVPELGDTVFIVLRKQPLIFLHWYHHVTVLLYAWYSYSDYIATARWFVCMNYLVHSVMYSYYALKALKFKVSRYVAMFITTAQLAQMIMGAAVNIWAYQVKQAGNECHVSYENIKISLIMYTSYFVLFAHFFRRAYMKKPVTTDQKPITNGVSNGAYHYDKSKKGKFE</sequence>
<dbReference type="RefSeq" id="XP_018010577.1">
    <property type="nucleotide sequence ID" value="XM_018155088.2"/>
</dbReference>
<evidence type="ECO:0000256" key="3">
    <source>
        <dbReference type="ARBA" id="ARBA00022679"/>
    </source>
</evidence>
<comment type="catalytic activity">
    <reaction evidence="10">
        <text>a very-long-chain acyl-CoA + malonyl-CoA + H(+) = a very-long-chain 3-oxoacyl-CoA + CO2 + CoA</text>
        <dbReference type="Rhea" id="RHEA:32727"/>
        <dbReference type="ChEBI" id="CHEBI:15378"/>
        <dbReference type="ChEBI" id="CHEBI:16526"/>
        <dbReference type="ChEBI" id="CHEBI:57287"/>
        <dbReference type="ChEBI" id="CHEBI:57384"/>
        <dbReference type="ChEBI" id="CHEBI:90725"/>
        <dbReference type="ChEBI" id="CHEBI:90736"/>
        <dbReference type="EC" id="2.3.1.199"/>
    </reaction>
</comment>
<evidence type="ECO:0000256" key="7">
    <source>
        <dbReference type="ARBA" id="ARBA00023098"/>
    </source>
</evidence>
<evidence type="ECO:0000256" key="1">
    <source>
        <dbReference type="ARBA" id="ARBA00004141"/>
    </source>
</evidence>
<feature type="transmembrane region" description="Helical" evidence="10">
    <location>
        <begin position="170"/>
        <end position="189"/>
    </location>
</feature>
<dbReference type="Proteomes" id="UP000694843">
    <property type="component" value="Unplaced"/>
</dbReference>
<dbReference type="GO" id="GO:0034625">
    <property type="term" value="P:fatty acid elongation, monounsaturated fatty acid"/>
    <property type="evidence" value="ECO:0007669"/>
    <property type="project" value="TreeGrafter"/>
</dbReference>
<protein>
    <recommendedName>
        <fullName evidence="10">Elongation of very long chain fatty acids protein</fullName>
        <ecNumber evidence="10">2.3.1.199</ecNumber>
    </recommendedName>
    <alternativeName>
        <fullName evidence="10">Very-long-chain 3-oxoacyl-CoA synthase</fullName>
    </alternativeName>
</protein>
<dbReference type="CTD" id="39860"/>
<dbReference type="PANTHER" id="PTHR11157:SF17">
    <property type="entry name" value="ELONGATION OF VERY LONG CHAIN FATTY ACIDS PROTEIN 6"/>
    <property type="match status" value="1"/>
</dbReference>
<evidence type="ECO:0000256" key="4">
    <source>
        <dbReference type="ARBA" id="ARBA00022692"/>
    </source>
</evidence>
<name>A0A8B7NAG0_HYAAZ</name>
<evidence type="ECO:0000256" key="5">
    <source>
        <dbReference type="ARBA" id="ARBA00022832"/>
    </source>
</evidence>
<dbReference type="InterPro" id="IPR002076">
    <property type="entry name" value="ELO_fam"/>
</dbReference>
<dbReference type="PANTHER" id="PTHR11157">
    <property type="entry name" value="FATTY ACID ACYL TRANSFERASE-RELATED"/>
    <property type="match status" value="1"/>
</dbReference>
<evidence type="ECO:0000256" key="2">
    <source>
        <dbReference type="ARBA" id="ARBA00022516"/>
    </source>
</evidence>
<evidence type="ECO:0000313" key="11">
    <source>
        <dbReference type="Proteomes" id="UP000694843"/>
    </source>
</evidence>
<keyword evidence="6 10" id="KW-1133">Transmembrane helix</keyword>
<accession>A0A8B7NAG0</accession>
<gene>
    <name evidence="12" type="primary">LOC108667975</name>
</gene>
<keyword evidence="8 10" id="KW-0472">Membrane</keyword>
<feature type="transmembrane region" description="Helical" evidence="10">
    <location>
        <begin position="201"/>
        <end position="225"/>
    </location>
</feature>
<keyword evidence="9 10" id="KW-0275">Fatty acid biosynthesis</keyword>
<comment type="similarity">
    <text evidence="10">Belongs to the ELO family.</text>
</comment>
<evidence type="ECO:0000313" key="12">
    <source>
        <dbReference type="RefSeq" id="XP_018010577.1"/>
    </source>
</evidence>
<evidence type="ECO:0000256" key="8">
    <source>
        <dbReference type="ARBA" id="ARBA00023136"/>
    </source>
</evidence>
<keyword evidence="2 10" id="KW-0444">Lipid biosynthesis</keyword>
<dbReference type="GO" id="GO:0009922">
    <property type="term" value="F:fatty acid elongase activity"/>
    <property type="evidence" value="ECO:0007669"/>
    <property type="project" value="UniProtKB-EC"/>
</dbReference>
<proteinExistence type="inferred from homology"/>
<dbReference type="Pfam" id="PF01151">
    <property type="entry name" value="ELO"/>
    <property type="match status" value="1"/>
</dbReference>
<evidence type="ECO:0000256" key="10">
    <source>
        <dbReference type="RuleBase" id="RU361115"/>
    </source>
</evidence>
<dbReference type="GO" id="GO:0019367">
    <property type="term" value="P:fatty acid elongation, saturated fatty acid"/>
    <property type="evidence" value="ECO:0007669"/>
    <property type="project" value="TreeGrafter"/>
</dbReference>
<dbReference type="AlphaFoldDB" id="A0A8B7NAG0"/>
<evidence type="ECO:0000256" key="6">
    <source>
        <dbReference type="ARBA" id="ARBA00022989"/>
    </source>
</evidence>
<reference evidence="12" key="1">
    <citation type="submission" date="2025-08" db="UniProtKB">
        <authorList>
            <consortium name="RefSeq"/>
        </authorList>
    </citation>
    <scope>IDENTIFICATION</scope>
    <source>
        <tissue evidence="12">Whole organism</tissue>
    </source>
</reference>
<comment type="subcellular location">
    <subcellularLocation>
        <location evidence="1">Membrane</location>
        <topology evidence="1">Multi-pass membrane protein</topology>
    </subcellularLocation>
</comment>